<dbReference type="Gene3D" id="3.40.50.11960">
    <property type="match status" value="1"/>
</dbReference>
<sequence length="233" mass="26987">MSQVPRNKILIVFSSETSDTTKKDILSKIFVQIEKERLNDNIIKHIQWETKYYRAELDLYVDQYDTLSEWIKELLSEESTPLLEVLAGVIVIDDADITEHKGKFDQISTKIHDDSFLLRCINSEKIQDSQDEVLNDVLETVHLGSLGTVNEFGEKLGIERIKEILDTHAWDQDVVELLQDDQMKRHRTHVEDIDAIVKKLEEAKLQYQDLSATEMKEADLYALEIAEEIARSI</sequence>
<dbReference type="EMBL" id="HE650830">
    <property type="protein sequence ID" value="CCF60092.1"/>
    <property type="molecule type" value="Genomic_DNA"/>
</dbReference>
<dbReference type="InParanoid" id="H2B0E2"/>
<dbReference type="PANTHER" id="PTHR28043">
    <property type="entry name" value="INCREASED RECOMBINATION CENTERS PROTEIN 6"/>
    <property type="match status" value="1"/>
</dbReference>
<evidence type="ECO:0000256" key="2">
    <source>
        <dbReference type="ARBA" id="ARBA00007973"/>
    </source>
</evidence>
<dbReference type="RefSeq" id="XP_003959227.1">
    <property type="nucleotide sequence ID" value="XM_003959178.1"/>
</dbReference>
<dbReference type="eggNOG" id="ENOG502S7AE">
    <property type="taxonomic scope" value="Eukaryota"/>
</dbReference>
<dbReference type="GO" id="GO:0030674">
    <property type="term" value="F:protein-macromolecule adaptor activity"/>
    <property type="evidence" value="ECO:0007669"/>
    <property type="project" value="TreeGrafter"/>
</dbReference>
<gene>
    <name evidence="5" type="primary">KAFR0J00240</name>
    <name evidence="5" type="ORF">KAFR_0J00240</name>
</gene>
<evidence type="ECO:0000256" key="4">
    <source>
        <dbReference type="ARBA" id="ARBA00022447"/>
    </source>
</evidence>
<comment type="similarity">
    <text evidence="2">Belongs to the IRC6 family.</text>
</comment>
<keyword evidence="4" id="KW-0160">Chromosomal rearrangement</keyword>
<dbReference type="PANTHER" id="PTHR28043:SF1">
    <property type="entry name" value="INCREASED RECOMBINATION CENTERS PROTEIN 6"/>
    <property type="match status" value="1"/>
</dbReference>
<evidence type="ECO:0000256" key="3">
    <source>
        <dbReference type="ARBA" id="ARBA00015902"/>
    </source>
</evidence>
<evidence type="ECO:0000313" key="6">
    <source>
        <dbReference type="Proteomes" id="UP000005220"/>
    </source>
</evidence>
<proteinExistence type="inferred from homology"/>
<dbReference type="OrthoDB" id="10261384at2759"/>
<reference evidence="5 6" key="1">
    <citation type="journal article" date="2011" name="Proc. Natl. Acad. Sci. U.S.A.">
        <title>Evolutionary erosion of yeast sex chromosomes by mating-type switching accidents.</title>
        <authorList>
            <person name="Gordon J.L."/>
            <person name="Armisen D."/>
            <person name="Proux-Wera E."/>
            <person name="Oheigeartaigh S.S."/>
            <person name="Byrne K.P."/>
            <person name="Wolfe K.H."/>
        </authorList>
    </citation>
    <scope>NUCLEOTIDE SEQUENCE [LARGE SCALE GENOMIC DNA]</scope>
    <source>
        <strain evidence="6">ATCC 22294 / BCRC 22015 / CBS 2517 / CECT 1963 / NBRC 1671 / NRRL Y-8276</strain>
    </source>
</reference>
<organism evidence="5 6">
    <name type="scientific">Kazachstania africana (strain ATCC 22294 / BCRC 22015 / CBS 2517 / CECT 1963 / NBRC 1671 / NRRL Y-8276)</name>
    <name type="common">Yeast</name>
    <name type="synonym">Kluyveromyces africanus</name>
    <dbReference type="NCBI Taxonomy" id="1071382"/>
    <lineage>
        <taxon>Eukaryota</taxon>
        <taxon>Fungi</taxon>
        <taxon>Dikarya</taxon>
        <taxon>Ascomycota</taxon>
        <taxon>Saccharomycotina</taxon>
        <taxon>Saccharomycetes</taxon>
        <taxon>Saccharomycetales</taxon>
        <taxon>Saccharomycetaceae</taxon>
        <taxon>Kazachstania</taxon>
    </lineage>
</organism>
<dbReference type="FunCoup" id="H2B0E2">
    <property type="interactions" value="28"/>
</dbReference>
<dbReference type="STRING" id="1071382.H2B0E2"/>
<protein>
    <recommendedName>
        <fullName evidence="3">Increased recombination centers protein 6</fullName>
    </recommendedName>
</protein>
<comment type="function">
    <text evidence="1">Involved in gross chromosomal rearrangements (GCRs) and telomere healing.</text>
</comment>
<dbReference type="GeneID" id="13883739"/>
<name>H2B0E2_KAZAF</name>
<dbReference type="InterPro" id="IPR034627">
    <property type="entry name" value="Irc6"/>
</dbReference>
<dbReference type="GO" id="GO:0016192">
    <property type="term" value="P:vesicle-mediated transport"/>
    <property type="evidence" value="ECO:0007669"/>
    <property type="project" value="InterPro"/>
</dbReference>
<accession>H2B0E2</accession>
<keyword evidence="6" id="KW-1185">Reference proteome</keyword>
<evidence type="ECO:0000256" key="1">
    <source>
        <dbReference type="ARBA" id="ARBA00002976"/>
    </source>
</evidence>
<dbReference type="HOGENOM" id="CLU_079666_0_0_1"/>
<dbReference type="AlphaFoldDB" id="H2B0E2"/>
<evidence type="ECO:0000313" key="5">
    <source>
        <dbReference type="EMBL" id="CCF60092.1"/>
    </source>
</evidence>
<dbReference type="KEGG" id="kaf:KAFR_0J00240"/>
<dbReference type="Proteomes" id="UP000005220">
    <property type="component" value="Chromosome 10"/>
</dbReference>